<dbReference type="AlphaFoldDB" id="F6HQ25"/>
<feature type="compositionally biased region" description="Polar residues" evidence="1">
    <location>
        <begin position="81"/>
        <end position="94"/>
    </location>
</feature>
<gene>
    <name evidence="2" type="ordered locus">VIT_07s0104g01180</name>
</gene>
<proteinExistence type="predicted"/>
<evidence type="ECO:0000256" key="1">
    <source>
        <dbReference type="SAM" id="MobiDB-lite"/>
    </source>
</evidence>
<dbReference type="EMBL" id="FN596005">
    <property type="protein sequence ID" value="CCB56781.1"/>
    <property type="molecule type" value="Genomic_DNA"/>
</dbReference>
<feature type="compositionally biased region" description="Basic and acidic residues" evidence="1">
    <location>
        <begin position="109"/>
        <end position="121"/>
    </location>
</feature>
<sequence length="121" mass="13682">MLRERKKGEKPYSHSYVFYLQLEIYIYKARSPNYHTLLHLTSEGGPVGKMMAQESKKKSWTTAESSLKPSRVDKKTPVSLKPNSNIMKKSSNHIVKNAEAGLEIEGGNEDEKNIGGSNKRE</sequence>
<dbReference type="Proteomes" id="UP000009183">
    <property type="component" value="Chromosome 7"/>
</dbReference>
<evidence type="ECO:0000313" key="2">
    <source>
        <dbReference type="EMBL" id="CCB56781.1"/>
    </source>
</evidence>
<organism evidence="2 3">
    <name type="scientific">Vitis vinifera</name>
    <name type="common">Grape</name>
    <dbReference type="NCBI Taxonomy" id="29760"/>
    <lineage>
        <taxon>Eukaryota</taxon>
        <taxon>Viridiplantae</taxon>
        <taxon>Streptophyta</taxon>
        <taxon>Embryophyta</taxon>
        <taxon>Tracheophyta</taxon>
        <taxon>Spermatophyta</taxon>
        <taxon>Magnoliopsida</taxon>
        <taxon>eudicotyledons</taxon>
        <taxon>Gunneridae</taxon>
        <taxon>Pentapetalae</taxon>
        <taxon>rosids</taxon>
        <taxon>Vitales</taxon>
        <taxon>Vitaceae</taxon>
        <taxon>Viteae</taxon>
        <taxon>Vitis</taxon>
    </lineage>
</organism>
<keyword evidence="3" id="KW-1185">Reference proteome</keyword>
<feature type="region of interest" description="Disordered" evidence="1">
    <location>
        <begin position="53"/>
        <end position="121"/>
    </location>
</feature>
<dbReference type="PaxDb" id="29760-VIT_07s0104g01180.t01"/>
<dbReference type="HOGENOM" id="CLU_2042329_0_0_1"/>
<reference evidence="3" key="1">
    <citation type="journal article" date="2007" name="Nature">
        <title>The grapevine genome sequence suggests ancestral hexaploidization in major angiosperm phyla.</title>
        <authorList>
            <consortium name="The French-Italian Public Consortium for Grapevine Genome Characterization."/>
            <person name="Jaillon O."/>
            <person name="Aury J.-M."/>
            <person name="Noel B."/>
            <person name="Policriti A."/>
            <person name="Clepet C."/>
            <person name="Casagrande A."/>
            <person name="Choisne N."/>
            <person name="Aubourg S."/>
            <person name="Vitulo N."/>
            <person name="Jubin C."/>
            <person name="Vezzi A."/>
            <person name="Legeai F."/>
            <person name="Hugueney P."/>
            <person name="Dasilva C."/>
            <person name="Horner D."/>
            <person name="Mica E."/>
            <person name="Jublot D."/>
            <person name="Poulain J."/>
            <person name="Bruyere C."/>
            <person name="Billault A."/>
            <person name="Segurens B."/>
            <person name="Gouyvenoux M."/>
            <person name="Ugarte E."/>
            <person name="Cattonaro F."/>
            <person name="Anthouard V."/>
            <person name="Vico V."/>
            <person name="Del Fabbro C."/>
            <person name="Alaux M."/>
            <person name="Di Gaspero G."/>
            <person name="Dumas V."/>
            <person name="Felice N."/>
            <person name="Paillard S."/>
            <person name="Juman I."/>
            <person name="Moroldo M."/>
            <person name="Scalabrin S."/>
            <person name="Canaguier A."/>
            <person name="Le Clainche I."/>
            <person name="Malacrida G."/>
            <person name="Durand E."/>
            <person name="Pesole G."/>
            <person name="Laucou V."/>
            <person name="Chatelet P."/>
            <person name="Merdinoglu D."/>
            <person name="Delledonne M."/>
            <person name="Pezzotti M."/>
            <person name="Lecharny A."/>
            <person name="Scarpelli C."/>
            <person name="Artiguenave F."/>
            <person name="Pe M.E."/>
            <person name="Valle G."/>
            <person name="Morgante M."/>
            <person name="Caboche M."/>
            <person name="Adam-Blondon A.-F."/>
            <person name="Weissenbach J."/>
            <person name="Quetier F."/>
            <person name="Wincker P."/>
        </authorList>
    </citation>
    <scope>NUCLEOTIDE SEQUENCE [LARGE SCALE GENOMIC DNA]</scope>
    <source>
        <strain evidence="3">cv. Pinot noir / PN40024</strain>
    </source>
</reference>
<protein>
    <submittedName>
        <fullName evidence="2">Uncharacterized protein</fullName>
    </submittedName>
</protein>
<evidence type="ECO:0000313" key="3">
    <source>
        <dbReference type="Proteomes" id="UP000009183"/>
    </source>
</evidence>
<accession>F6HQ25</accession>
<dbReference type="InParanoid" id="F6HQ25"/>
<name>F6HQ25_VITVI</name>